<keyword evidence="3" id="KW-1185">Reference proteome</keyword>
<evidence type="ECO:0000313" key="2">
    <source>
        <dbReference type="EMBL" id="ATL49592.1"/>
    </source>
</evidence>
<dbReference type="Proteomes" id="UP000220133">
    <property type="component" value="Chromosome"/>
</dbReference>
<feature type="compositionally biased region" description="Low complexity" evidence="1">
    <location>
        <begin position="44"/>
        <end position="54"/>
    </location>
</feature>
<proteinExistence type="predicted"/>
<gene>
    <name evidence="2" type="ORF">COR50_21775</name>
</gene>
<evidence type="ECO:0000256" key="1">
    <source>
        <dbReference type="SAM" id="MobiDB-lite"/>
    </source>
</evidence>
<dbReference type="AlphaFoldDB" id="A0A291R0C4"/>
<dbReference type="KEGG" id="cbae:COR50_21775"/>
<organism evidence="2 3">
    <name type="scientific">Chitinophaga caeni</name>
    <dbReference type="NCBI Taxonomy" id="2029983"/>
    <lineage>
        <taxon>Bacteria</taxon>
        <taxon>Pseudomonadati</taxon>
        <taxon>Bacteroidota</taxon>
        <taxon>Chitinophagia</taxon>
        <taxon>Chitinophagales</taxon>
        <taxon>Chitinophagaceae</taxon>
        <taxon>Chitinophaga</taxon>
    </lineage>
</organism>
<dbReference type="EMBL" id="CP023777">
    <property type="protein sequence ID" value="ATL49592.1"/>
    <property type="molecule type" value="Genomic_DNA"/>
</dbReference>
<reference evidence="2 3" key="1">
    <citation type="submission" date="2017-10" db="EMBL/GenBank/DDBJ databases">
        <title>Paenichitinophaga pekingensis gen. nov., sp. nov., isolated from activated sludge.</title>
        <authorList>
            <person name="Jin D."/>
            <person name="Kong X."/>
            <person name="Deng Y."/>
            <person name="Bai Z."/>
        </authorList>
    </citation>
    <scope>NUCLEOTIDE SEQUENCE [LARGE SCALE GENOMIC DNA]</scope>
    <source>
        <strain evidence="2 3">13</strain>
    </source>
</reference>
<sequence>MKIERLYPGQRAGGTDGADGFQHVYSHDGNGECPGGNGAYIYETGTTSSSGGTTIPASDLSPSKSLSNVKISGGFWVESSSNLMTPVVVHPVIPIPKTFNHKWTAPKK</sequence>
<feature type="region of interest" description="Disordered" evidence="1">
    <location>
        <begin position="44"/>
        <end position="63"/>
    </location>
</feature>
<feature type="region of interest" description="Disordered" evidence="1">
    <location>
        <begin position="1"/>
        <end position="29"/>
    </location>
</feature>
<name>A0A291R0C4_9BACT</name>
<accession>A0A291R0C4</accession>
<protein>
    <submittedName>
        <fullName evidence="2">Uncharacterized protein</fullName>
    </submittedName>
</protein>
<evidence type="ECO:0000313" key="3">
    <source>
        <dbReference type="Proteomes" id="UP000220133"/>
    </source>
</evidence>